<dbReference type="EMBL" id="CP116942">
    <property type="protein sequence ID" value="WCO66317.1"/>
    <property type="molecule type" value="Genomic_DNA"/>
</dbReference>
<dbReference type="GO" id="GO:0006352">
    <property type="term" value="P:DNA-templated transcription initiation"/>
    <property type="evidence" value="ECO:0007669"/>
    <property type="project" value="InterPro"/>
</dbReference>
<evidence type="ECO:0000259" key="7">
    <source>
        <dbReference type="Pfam" id="PF08281"/>
    </source>
</evidence>
<gene>
    <name evidence="8" type="ORF">PO878_17595</name>
</gene>
<evidence type="ECO:0000313" key="8">
    <source>
        <dbReference type="EMBL" id="WCO66317.1"/>
    </source>
</evidence>
<dbReference type="Gene3D" id="1.10.10.10">
    <property type="entry name" value="Winged helix-like DNA-binding domain superfamily/Winged helix DNA-binding domain"/>
    <property type="match status" value="1"/>
</dbReference>
<keyword evidence="5" id="KW-0804">Transcription</keyword>
<dbReference type="RefSeq" id="WP_272735840.1">
    <property type="nucleotide sequence ID" value="NZ_CP116942.1"/>
</dbReference>
<accession>A0AAE9YCH3</accession>
<feature type="domain" description="RNA polymerase sigma factor 70 region 4 type 2" evidence="7">
    <location>
        <begin position="97"/>
        <end position="149"/>
    </location>
</feature>
<dbReference type="InterPro" id="IPR039425">
    <property type="entry name" value="RNA_pol_sigma-70-like"/>
</dbReference>
<comment type="similarity">
    <text evidence="1">Belongs to the sigma-70 factor family. ECF subfamily.</text>
</comment>
<dbReference type="InterPro" id="IPR007627">
    <property type="entry name" value="RNA_pol_sigma70_r2"/>
</dbReference>
<evidence type="ECO:0000313" key="9">
    <source>
        <dbReference type="Proteomes" id="UP001216390"/>
    </source>
</evidence>
<dbReference type="Gene3D" id="1.10.1740.10">
    <property type="match status" value="1"/>
</dbReference>
<dbReference type="InterPro" id="IPR036388">
    <property type="entry name" value="WH-like_DNA-bd_sf"/>
</dbReference>
<dbReference type="CDD" id="cd06171">
    <property type="entry name" value="Sigma70_r4"/>
    <property type="match status" value="1"/>
</dbReference>
<dbReference type="SUPFAM" id="SSF88659">
    <property type="entry name" value="Sigma3 and sigma4 domains of RNA polymerase sigma factors"/>
    <property type="match status" value="1"/>
</dbReference>
<evidence type="ECO:0000256" key="3">
    <source>
        <dbReference type="ARBA" id="ARBA00023082"/>
    </source>
</evidence>
<dbReference type="GO" id="GO:0016987">
    <property type="term" value="F:sigma factor activity"/>
    <property type="evidence" value="ECO:0007669"/>
    <property type="project" value="UniProtKB-KW"/>
</dbReference>
<dbReference type="KEGG" id="ima:PO878_17595"/>
<keyword evidence="9" id="KW-1185">Reference proteome</keyword>
<dbReference type="PANTHER" id="PTHR43133">
    <property type="entry name" value="RNA POLYMERASE ECF-TYPE SIGMA FACTO"/>
    <property type="match status" value="1"/>
</dbReference>
<dbReference type="InterPro" id="IPR013325">
    <property type="entry name" value="RNA_pol_sigma_r2"/>
</dbReference>
<dbReference type="NCBIfam" id="TIGR02937">
    <property type="entry name" value="sigma70-ECF"/>
    <property type="match status" value="1"/>
</dbReference>
<keyword evidence="4" id="KW-0238">DNA-binding</keyword>
<dbReference type="PANTHER" id="PTHR43133:SF8">
    <property type="entry name" value="RNA POLYMERASE SIGMA FACTOR HI_1459-RELATED"/>
    <property type="match status" value="1"/>
</dbReference>
<name>A0AAE9YCH3_9ACTN</name>
<protein>
    <submittedName>
        <fullName evidence="8">Sigma-70 family RNA polymerase sigma factor</fullName>
    </submittedName>
</protein>
<feature type="domain" description="RNA polymerase sigma-70 region 2" evidence="6">
    <location>
        <begin position="18"/>
        <end position="78"/>
    </location>
</feature>
<dbReference type="InterPro" id="IPR014284">
    <property type="entry name" value="RNA_pol_sigma-70_dom"/>
</dbReference>
<proteinExistence type="inferred from homology"/>
<keyword evidence="2" id="KW-0805">Transcription regulation</keyword>
<dbReference type="SUPFAM" id="SSF88946">
    <property type="entry name" value="Sigma2 domain of RNA polymerase sigma factors"/>
    <property type="match status" value="1"/>
</dbReference>
<dbReference type="InterPro" id="IPR013249">
    <property type="entry name" value="RNA_pol_sigma70_r4_t2"/>
</dbReference>
<dbReference type="Pfam" id="PF08281">
    <property type="entry name" value="Sigma70_r4_2"/>
    <property type="match status" value="1"/>
</dbReference>
<evidence type="ECO:0000256" key="4">
    <source>
        <dbReference type="ARBA" id="ARBA00023125"/>
    </source>
</evidence>
<dbReference type="InterPro" id="IPR013324">
    <property type="entry name" value="RNA_pol_sigma_r3/r4-like"/>
</dbReference>
<dbReference type="Proteomes" id="UP001216390">
    <property type="component" value="Chromosome"/>
</dbReference>
<evidence type="ECO:0000256" key="2">
    <source>
        <dbReference type="ARBA" id="ARBA00023015"/>
    </source>
</evidence>
<dbReference type="GO" id="GO:0003677">
    <property type="term" value="F:DNA binding"/>
    <property type="evidence" value="ECO:0007669"/>
    <property type="project" value="UniProtKB-KW"/>
</dbReference>
<dbReference type="AlphaFoldDB" id="A0AAE9YCH3"/>
<sequence>MTASPAPDGFDQAFPAIYRAAFSAARRILRDEHAADDVAVDACYRAARHWDQVSTYAGPWTVRVASNLAIDTARRSGRRSRFRERARTSPATSSDRLDLVDALRRLPKRQREVVALRYLADLSESETAQALGIAPGTVKIHAHRGLAALRAHLGPVDLEAAS</sequence>
<evidence type="ECO:0000256" key="1">
    <source>
        <dbReference type="ARBA" id="ARBA00010641"/>
    </source>
</evidence>
<keyword evidence="3" id="KW-0731">Sigma factor</keyword>
<reference evidence="8" key="1">
    <citation type="submission" date="2023-01" db="EMBL/GenBank/DDBJ databases">
        <title>The diversity of Class Acidimicrobiia in South China Sea sediment environments and the proposal of Iamia marina sp. nov., a novel species of the genus Iamia.</title>
        <authorList>
            <person name="He Y."/>
            <person name="Tian X."/>
        </authorList>
    </citation>
    <scope>NUCLEOTIDE SEQUENCE</scope>
    <source>
        <strain evidence="8">DSM 19957</strain>
    </source>
</reference>
<dbReference type="Pfam" id="PF04542">
    <property type="entry name" value="Sigma70_r2"/>
    <property type="match status" value="1"/>
</dbReference>
<evidence type="ECO:0000259" key="6">
    <source>
        <dbReference type="Pfam" id="PF04542"/>
    </source>
</evidence>
<organism evidence="8 9">
    <name type="scientific">Iamia majanohamensis</name>
    <dbReference type="NCBI Taxonomy" id="467976"/>
    <lineage>
        <taxon>Bacteria</taxon>
        <taxon>Bacillati</taxon>
        <taxon>Actinomycetota</taxon>
        <taxon>Acidimicrobiia</taxon>
        <taxon>Acidimicrobiales</taxon>
        <taxon>Iamiaceae</taxon>
        <taxon>Iamia</taxon>
    </lineage>
</organism>
<evidence type="ECO:0000256" key="5">
    <source>
        <dbReference type="ARBA" id="ARBA00023163"/>
    </source>
</evidence>